<protein>
    <recommendedName>
        <fullName evidence="2">Fido domain-containing protein</fullName>
    </recommendedName>
</protein>
<dbReference type="InterPro" id="IPR036597">
    <property type="entry name" value="Fido-like_dom_sf"/>
</dbReference>
<reference evidence="3 4" key="1">
    <citation type="submission" date="2020-12" db="EMBL/GenBank/DDBJ databases">
        <title>FDA dAtabase for Regulatory Grade micrObial Sequences (FDA-ARGOS): Supporting development and validation of Infectious Disease Dx tests.</title>
        <authorList>
            <person name="Sproer C."/>
            <person name="Gronow S."/>
            <person name="Severitt S."/>
            <person name="Schroder I."/>
            <person name="Tallon L."/>
            <person name="Sadzewicz L."/>
            <person name="Zhao X."/>
            <person name="Boylan J."/>
            <person name="Ott S."/>
            <person name="Bowen H."/>
            <person name="Vavikolanu K."/>
            <person name="Mehta A."/>
            <person name="Aluvathingal J."/>
            <person name="Nadendla S."/>
            <person name="Lowell S."/>
            <person name="Myers T."/>
            <person name="Yan Y."/>
            <person name="Sichtig H."/>
        </authorList>
    </citation>
    <scope>NUCLEOTIDE SEQUENCE [LARGE SCALE GENOMIC DNA]</scope>
    <source>
        <strain evidence="3 4">FDAARGOS_909</strain>
    </source>
</reference>
<evidence type="ECO:0000313" key="4">
    <source>
        <dbReference type="Proteomes" id="UP000594778"/>
    </source>
</evidence>
<gene>
    <name evidence="3" type="ORF">I6G66_10360</name>
</gene>
<organism evidence="3 4">
    <name type="scientific">Delftia acidovorans</name>
    <name type="common">Pseudomonas acidovorans</name>
    <name type="synonym">Comamonas acidovorans</name>
    <dbReference type="NCBI Taxonomy" id="80866"/>
    <lineage>
        <taxon>Bacteria</taxon>
        <taxon>Pseudomonadati</taxon>
        <taxon>Pseudomonadota</taxon>
        <taxon>Betaproteobacteria</taxon>
        <taxon>Burkholderiales</taxon>
        <taxon>Comamonadaceae</taxon>
        <taxon>Delftia</taxon>
    </lineage>
</organism>
<evidence type="ECO:0000256" key="1">
    <source>
        <dbReference type="SAM" id="MobiDB-lite"/>
    </source>
</evidence>
<proteinExistence type="predicted"/>
<name>A0A7T2S7K3_DELAC</name>
<dbReference type="SUPFAM" id="SSF140931">
    <property type="entry name" value="Fic-like"/>
    <property type="match status" value="1"/>
</dbReference>
<dbReference type="Proteomes" id="UP000594778">
    <property type="component" value="Chromosome"/>
</dbReference>
<dbReference type="Gene3D" id="1.10.3290.10">
    <property type="entry name" value="Fido-like domain"/>
    <property type="match status" value="1"/>
</dbReference>
<evidence type="ECO:0000313" key="3">
    <source>
        <dbReference type="EMBL" id="QPS10365.1"/>
    </source>
</evidence>
<dbReference type="AlphaFoldDB" id="A0A7T2S7K3"/>
<dbReference type="RefSeq" id="WP_197956899.1">
    <property type="nucleotide sequence ID" value="NZ_CP065668.1"/>
</dbReference>
<accession>A0A7T2S7K3</accession>
<evidence type="ECO:0000259" key="2">
    <source>
        <dbReference type="PROSITE" id="PS51459"/>
    </source>
</evidence>
<dbReference type="EMBL" id="CP065668">
    <property type="protein sequence ID" value="QPS10365.1"/>
    <property type="molecule type" value="Genomic_DNA"/>
</dbReference>
<sequence>MSVLVESAGGGGMLQAEPEACARAELGHHLSVFSHPYCDGHRGIARFLMTTLLASGGYPWHVIQISRPDAYMQALESASAKGRTAPPAEFIAQEVQDWSPKRETAARPGRCSPGSLQ</sequence>
<feature type="domain" description="Fido" evidence="2">
    <location>
        <begin position="1"/>
        <end position="93"/>
    </location>
</feature>
<dbReference type="PROSITE" id="PS51459">
    <property type="entry name" value="FIDO"/>
    <property type="match status" value="1"/>
</dbReference>
<dbReference type="InterPro" id="IPR003812">
    <property type="entry name" value="Fido"/>
</dbReference>
<feature type="region of interest" description="Disordered" evidence="1">
    <location>
        <begin position="92"/>
        <end position="117"/>
    </location>
</feature>